<name>A0A9W7XF61_9FUNG</name>
<reference evidence="1" key="1">
    <citation type="submission" date="2022-07" db="EMBL/GenBank/DDBJ databases">
        <title>Phylogenomic reconstructions and comparative analyses of Kickxellomycotina fungi.</title>
        <authorList>
            <person name="Reynolds N.K."/>
            <person name="Stajich J.E."/>
            <person name="Barry K."/>
            <person name="Grigoriev I.V."/>
            <person name="Crous P."/>
            <person name="Smith M.E."/>
        </authorList>
    </citation>
    <scope>NUCLEOTIDE SEQUENCE</scope>
    <source>
        <strain evidence="1">NBRC 105413</strain>
    </source>
</reference>
<protein>
    <submittedName>
        <fullName evidence="1">Uncharacterized protein</fullName>
    </submittedName>
</protein>
<sequence>MVTLYMVQAAETNSVDLDENPYPIDYKKASKTVTKTKSQGDKCVDDELQCVENAYYRVCSNGQWSDTKELQSDQTCEDLRSSISSASPKSASAVAAAACAAIIMMQLF</sequence>
<evidence type="ECO:0000313" key="2">
    <source>
        <dbReference type="Proteomes" id="UP001145021"/>
    </source>
</evidence>
<comment type="caution">
    <text evidence="1">The sequence shown here is derived from an EMBL/GenBank/DDBJ whole genome shotgun (WGS) entry which is preliminary data.</text>
</comment>
<organism evidence="1 2">
    <name type="scientific">Coemansia asiatica</name>
    <dbReference type="NCBI Taxonomy" id="1052880"/>
    <lineage>
        <taxon>Eukaryota</taxon>
        <taxon>Fungi</taxon>
        <taxon>Fungi incertae sedis</taxon>
        <taxon>Zoopagomycota</taxon>
        <taxon>Kickxellomycotina</taxon>
        <taxon>Kickxellomycetes</taxon>
        <taxon>Kickxellales</taxon>
        <taxon>Kickxellaceae</taxon>
        <taxon>Coemansia</taxon>
    </lineage>
</organism>
<proteinExistence type="predicted"/>
<accession>A0A9W7XF61</accession>
<dbReference type="Proteomes" id="UP001145021">
    <property type="component" value="Unassembled WGS sequence"/>
</dbReference>
<dbReference type="EMBL" id="JANBOH010000525">
    <property type="protein sequence ID" value="KAJ1641985.1"/>
    <property type="molecule type" value="Genomic_DNA"/>
</dbReference>
<gene>
    <name evidence="1" type="ORF">LPJ64_006120</name>
</gene>
<keyword evidence="2" id="KW-1185">Reference proteome</keyword>
<evidence type="ECO:0000313" key="1">
    <source>
        <dbReference type="EMBL" id="KAJ1641985.1"/>
    </source>
</evidence>
<dbReference type="AlphaFoldDB" id="A0A9W7XF61"/>